<dbReference type="InterPro" id="IPR021247">
    <property type="entry name" value="DUF2785"/>
</dbReference>
<gene>
    <name evidence="1" type="ORF">G3T38_00085</name>
</gene>
<evidence type="ECO:0000313" key="1">
    <source>
        <dbReference type="EMBL" id="NEN76670.1"/>
    </source>
</evidence>
<dbReference type="Pfam" id="PF10978">
    <property type="entry name" value="DUF2785"/>
    <property type="match status" value="1"/>
</dbReference>
<dbReference type="Proteomes" id="UP000468687">
    <property type="component" value="Unassembled WGS sequence"/>
</dbReference>
<protein>
    <submittedName>
        <fullName evidence="1">DUF2785 domain-containing protein</fullName>
    </submittedName>
</protein>
<sequence>MVGSYWRQVIDSGLGVPTDRPLGDLTEELTRMLGSSDPAERDHTAYPMLATWIDRGVYDELLEGLGDGIATGLLTGLGEVGTDSVFRRSFSALLLGECVARDNRRALVRSTKVLDWGDRLVSWYLRERDDRGFVEEKGWAHAVAHGADAIGTLAESPHLAAPELTVLLDVLADRVLADGARLLVSGEPDRIAEATLRVLRRNVLPLSVVEPWVRRIAARATAYPSERQDPYLVTGNPEAFLRALHLQLALAPDPPQVRSDLLLVLVDALRQTNPGLRTRA</sequence>
<organism evidence="1 2">
    <name type="scientific">Nocardioides zeae</name>
    <dbReference type="NCBI Taxonomy" id="1457234"/>
    <lineage>
        <taxon>Bacteria</taxon>
        <taxon>Bacillati</taxon>
        <taxon>Actinomycetota</taxon>
        <taxon>Actinomycetes</taxon>
        <taxon>Propionibacteriales</taxon>
        <taxon>Nocardioidaceae</taxon>
        <taxon>Nocardioides</taxon>
    </lineage>
</organism>
<dbReference type="RefSeq" id="WP_163769999.1">
    <property type="nucleotide sequence ID" value="NZ_JAAGXA010000001.1"/>
</dbReference>
<proteinExistence type="predicted"/>
<name>A0A6P0HEF4_9ACTN</name>
<dbReference type="AlphaFoldDB" id="A0A6P0HEF4"/>
<reference evidence="1 2" key="1">
    <citation type="journal article" date="2014" name="Int. J. Syst. Evol. Microbiol.">
        <title>Nocardioides zeae sp. nov., isolated from the stem of Zea mays.</title>
        <authorList>
            <person name="Glaeser S.P."/>
            <person name="McInroy J.A."/>
            <person name="Busse H.J."/>
            <person name="Kampfer P."/>
        </authorList>
    </citation>
    <scope>NUCLEOTIDE SEQUENCE [LARGE SCALE GENOMIC DNA]</scope>
    <source>
        <strain evidence="1 2">JCM 30728</strain>
    </source>
</reference>
<dbReference type="EMBL" id="JAAGXA010000001">
    <property type="protein sequence ID" value="NEN76670.1"/>
    <property type="molecule type" value="Genomic_DNA"/>
</dbReference>
<evidence type="ECO:0000313" key="2">
    <source>
        <dbReference type="Proteomes" id="UP000468687"/>
    </source>
</evidence>
<comment type="caution">
    <text evidence="1">The sequence shown here is derived from an EMBL/GenBank/DDBJ whole genome shotgun (WGS) entry which is preliminary data.</text>
</comment>
<accession>A0A6P0HEF4</accession>
<keyword evidence="2" id="KW-1185">Reference proteome</keyword>